<dbReference type="Pfam" id="PF04307">
    <property type="entry name" value="YdjM"/>
    <property type="match status" value="1"/>
</dbReference>
<dbReference type="Proteomes" id="UP001500984">
    <property type="component" value="Unassembled WGS sequence"/>
</dbReference>
<feature type="transmembrane region" description="Helical" evidence="1">
    <location>
        <begin position="114"/>
        <end position="135"/>
    </location>
</feature>
<gene>
    <name evidence="2" type="ORF">GCM10009823_28860</name>
</gene>
<protein>
    <recommendedName>
        <fullName evidence="4">Metal-dependent hydrolase</fullName>
    </recommendedName>
</protein>
<evidence type="ECO:0000313" key="2">
    <source>
        <dbReference type="EMBL" id="GAA2104265.1"/>
    </source>
</evidence>
<sequence>MMGAHHASTGAAAGIAVAGSSALALGLLPGISISEVAAVTLMTAGAALLPDADHHNGSIANSLPGFGPFPGLSEVLCRVISRLSGGHRRGTHSLVGIAVFVALTWAVGRIVVPVGGMEVALGAGILGVVLAAFAFDALKISRLGRIWPWALALAAGVYLALAFPTAGWVLPLSVGLGCAIHILGDMLTTGGVPLLWPLVVRPPRWVTGIPGIRRIWRRSGLFSVPVLGNTGSAREWVLGSLVGLYVVLACLAEAQVTGSDLWSALAG</sequence>
<feature type="transmembrane region" description="Helical" evidence="1">
    <location>
        <begin position="90"/>
        <end position="108"/>
    </location>
</feature>
<evidence type="ECO:0008006" key="4">
    <source>
        <dbReference type="Google" id="ProtNLM"/>
    </source>
</evidence>
<name>A0ABP5IPF3_9MICO</name>
<evidence type="ECO:0000256" key="1">
    <source>
        <dbReference type="SAM" id="Phobius"/>
    </source>
</evidence>
<keyword evidence="1" id="KW-0812">Transmembrane</keyword>
<keyword evidence="1" id="KW-1133">Transmembrane helix</keyword>
<feature type="transmembrane region" description="Helical" evidence="1">
    <location>
        <begin position="147"/>
        <end position="168"/>
    </location>
</feature>
<feature type="transmembrane region" description="Helical" evidence="1">
    <location>
        <begin position="174"/>
        <end position="196"/>
    </location>
</feature>
<proteinExistence type="predicted"/>
<keyword evidence="1" id="KW-0472">Membrane</keyword>
<accession>A0ABP5IPF3</accession>
<keyword evidence="3" id="KW-1185">Reference proteome</keyword>
<dbReference type="RefSeq" id="WP_291795994.1">
    <property type="nucleotide sequence ID" value="NZ_BAAAPZ010000017.1"/>
</dbReference>
<organism evidence="2 3">
    <name type="scientific">Brevibacterium salitolerans</name>
    <dbReference type="NCBI Taxonomy" id="1403566"/>
    <lineage>
        <taxon>Bacteria</taxon>
        <taxon>Bacillati</taxon>
        <taxon>Actinomycetota</taxon>
        <taxon>Actinomycetes</taxon>
        <taxon>Micrococcales</taxon>
        <taxon>Brevibacteriaceae</taxon>
        <taxon>Brevibacterium</taxon>
    </lineage>
</organism>
<dbReference type="EMBL" id="BAAAPZ010000017">
    <property type="protein sequence ID" value="GAA2104265.1"/>
    <property type="molecule type" value="Genomic_DNA"/>
</dbReference>
<evidence type="ECO:0000313" key="3">
    <source>
        <dbReference type="Proteomes" id="UP001500984"/>
    </source>
</evidence>
<dbReference type="InterPro" id="IPR007404">
    <property type="entry name" value="YdjM-like"/>
</dbReference>
<comment type="caution">
    <text evidence="2">The sequence shown here is derived from an EMBL/GenBank/DDBJ whole genome shotgun (WGS) entry which is preliminary data.</text>
</comment>
<reference evidence="3" key="1">
    <citation type="journal article" date="2019" name="Int. J. Syst. Evol. Microbiol.">
        <title>The Global Catalogue of Microorganisms (GCM) 10K type strain sequencing project: providing services to taxonomists for standard genome sequencing and annotation.</title>
        <authorList>
            <consortium name="The Broad Institute Genomics Platform"/>
            <consortium name="The Broad Institute Genome Sequencing Center for Infectious Disease"/>
            <person name="Wu L."/>
            <person name="Ma J."/>
        </authorList>
    </citation>
    <scope>NUCLEOTIDE SEQUENCE [LARGE SCALE GENOMIC DNA]</scope>
    <source>
        <strain evidence="3">JCM 15900</strain>
    </source>
</reference>